<feature type="region of interest" description="Disordered" evidence="1">
    <location>
        <begin position="1"/>
        <end position="24"/>
    </location>
</feature>
<protein>
    <submittedName>
        <fullName evidence="2">Uncharacterized protein</fullName>
    </submittedName>
</protein>
<dbReference type="Proteomes" id="UP001499843">
    <property type="component" value="Unassembled WGS sequence"/>
</dbReference>
<keyword evidence="3" id="KW-1185">Reference proteome</keyword>
<accession>A0ABN3CIQ9</accession>
<evidence type="ECO:0000313" key="2">
    <source>
        <dbReference type="EMBL" id="GAA2209346.1"/>
    </source>
</evidence>
<reference evidence="2 3" key="1">
    <citation type="journal article" date="2019" name="Int. J. Syst. Evol. Microbiol.">
        <title>The Global Catalogue of Microorganisms (GCM) 10K type strain sequencing project: providing services to taxonomists for standard genome sequencing and annotation.</title>
        <authorList>
            <consortium name="The Broad Institute Genomics Platform"/>
            <consortium name="The Broad Institute Genome Sequencing Center for Infectious Disease"/>
            <person name="Wu L."/>
            <person name="Ma J."/>
        </authorList>
    </citation>
    <scope>NUCLEOTIDE SEQUENCE [LARGE SCALE GENOMIC DNA]</scope>
    <source>
        <strain evidence="2 3">JCM 16114</strain>
    </source>
</reference>
<name>A0ABN3CIQ9_9ACTN</name>
<organism evidence="2 3">
    <name type="scientific">Nonomuraea monospora</name>
    <dbReference type="NCBI Taxonomy" id="568818"/>
    <lineage>
        <taxon>Bacteria</taxon>
        <taxon>Bacillati</taxon>
        <taxon>Actinomycetota</taxon>
        <taxon>Actinomycetes</taxon>
        <taxon>Streptosporangiales</taxon>
        <taxon>Streptosporangiaceae</taxon>
        <taxon>Nonomuraea</taxon>
    </lineage>
</organism>
<evidence type="ECO:0000313" key="3">
    <source>
        <dbReference type="Proteomes" id="UP001499843"/>
    </source>
</evidence>
<dbReference type="EMBL" id="BAAAQX010000012">
    <property type="protein sequence ID" value="GAA2209346.1"/>
    <property type="molecule type" value="Genomic_DNA"/>
</dbReference>
<evidence type="ECO:0000256" key="1">
    <source>
        <dbReference type="SAM" id="MobiDB-lite"/>
    </source>
</evidence>
<proteinExistence type="predicted"/>
<gene>
    <name evidence="2" type="ORF">GCM10009850_048040</name>
</gene>
<sequence>MSRQTTPPLLGGGASPENADTQGGVVDAAPQLRLVFEALDVEDHIVALVDAAPPLKPWQRDRLAVIFREAA</sequence>
<comment type="caution">
    <text evidence="2">The sequence shown here is derived from an EMBL/GenBank/DDBJ whole genome shotgun (WGS) entry which is preliminary data.</text>
</comment>